<feature type="transmembrane region" description="Helical" evidence="8">
    <location>
        <begin position="315"/>
        <end position="338"/>
    </location>
</feature>
<feature type="transmembrane region" description="Helical" evidence="8">
    <location>
        <begin position="188"/>
        <end position="210"/>
    </location>
</feature>
<dbReference type="GO" id="GO:0005886">
    <property type="term" value="C:plasma membrane"/>
    <property type="evidence" value="ECO:0007669"/>
    <property type="project" value="UniProtKB-SubCell"/>
</dbReference>
<keyword evidence="7 8" id="KW-0472">Membrane</keyword>
<evidence type="ECO:0000256" key="2">
    <source>
        <dbReference type="ARBA" id="ARBA00008821"/>
    </source>
</evidence>
<dbReference type="PANTHER" id="PTHR42810">
    <property type="entry name" value="PURINE PERMEASE C1399.01C-RELATED"/>
    <property type="match status" value="1"/>
</dbReference>
<dbReference type="InterPro" id="IPR006042">
    <property type="entry name" value="Xan_ur_permease"/>
</dbReference>
<evidence type="ECO:0000313" key="9">
    <source>
        <dbReference type="EMBL" id="AKA86868.1"/>
    </source>
</evidence>
<evidence type="ECO:0000256" key="6">
    <source>
        <dbReference type="ARBA" id="ARBA00022989"/>
    </source>
</evidence>
<protein>
    <submittedName>
        <fullName evidence="9">Xanthine permease</fullName>
    </submittedName>
</protein>
<evidence type="ECO:0000256" key="1">
    <source>
        <dbReference type="ARBA" id="ARBA00004651"/>
    </source>
</evidence>
<feature type="transmembrane region" description="Helical" evidence="8">
    <location>
        <begin position="344"/>
        <end position="362"/>
    </location>
</feature>
<dbReference type="NCBIfam" id="NF037981">
    <property type="entry name" value="NCS2_1"/>
    <property type="match status" value="1"/>
</dbReference>
<organism evidence="9">
    <name type="scientific">Klebsiella pneumoniae subsp. pneumoniae</name>
    <dbReference type="NCBI Taxonomy" id="72407"/>
    <lineage>
        <taxon>Bacteria</taxon>
        <taxon>Pseudomonadati</taxon>
        <taxon>Pseudomonadota</taxon>
        <taxon>Gammaproteobacteria</taxon>
        <taxon>Enterobacterales</taxon>
        <taxon>Enterobacteriaceae</taxon>
        <taxon>Klebsiella/Raoultella group</taxon>
        <taxon>Klebsiella</taxon>
        <taxon>Klebsiella pneumoniae complex</taxon>
    </lineage>
</organism>
<keyword evidence="5 8" id="KW-0812">Transmembrane</keyword>
<dbReference type="RefSeq" id="WP_001549946.1">
    <property type="nucleotide sequence ID" value="NZ_CP023489.1"/>
</dbReference>
<keyword evidence="9" id="KW-0614">Plasmid</keyword>
<dbReference type="PANTHER" id="PTHR42810:SF4">
    <property type="entry name" value="URIC ACID TRANSPORTER UACT"/>
    <property type="match status" value="1"/>
</dbReference>
<dbReference type="InterPro" id="IPR006043">
    <property type="entry name" value="NCS2"/>
</dbReference>
<feature type="transmembrane region" description="Helical" evidence="8">
    <location>
        <begin position="130"/>
        <end position="155"/>
    </location>
</feature>
<keyword evidence="3" id="KW-0813">Transport</keyword>
<dbReference type="AlphaFoldDB" id="A0A0E3KAW9"/>
<dbReference type="NCBIfam" id="TIGR00801">
    <property type="entry name" value="ncs2"/>
    <property type="match status" value="1"/>
</dbReference>
<reference evidence="9" key="1">
    <citation type="submission" date="2014-11" db="EMBL/GenBank/DDBJ databases">
        <title>Molecular Dissection of F12 Plasmids Harboring blaKPC-2 From Clinicl Klebsiella pneumonia.</title>
        <authorList>
            <person name="Jiang X."/>
            <person name="Zhang Y."/>
            <person name="Shen P."/>
            <person name="Tang Y."/>
            <person name="Liang W."/>
            <person name="Li G."/>
        </authorList>
    </citation>
    <scope>NUCLEOTIDE SEQUENCE</scope>
    <source>
        <strain evidence="9">HS08204</strain>
        <plasmid evidence="9">pHS08204</plasmid>
    </source>
</reference>
<feature type="transmembrane region" description="Helical" evidence="8">
    <location>
        <begin position="374"/>
        <end position="391"/>
    </location>
</feature>
<feature type="transmembrane region" description="Helical" evidence="8">
    <location>
        <begin position="230"/>
        <end position="252"/>
    </location>
</feature>
<dbReference type="NCBIfam" id="TIGR03173">
    <property type="entry name" value="pbuX"/>
    <property type="match status" value="1"/>
</dbReference>
<feature type="transmembrane region" description="Helical" evidence="8">
    <location>
        <begin position="102"/>
        <end position="123"/>
    </location>
</feature>
<comment type="similarity">
    <text evidence="2">Belongs to the nucleobase:cation symporter-2 (NCS2) (TC 2.A.40) family.</text>
</comment>
<dbReference type="GO" id="GO:0042907">
    <property type="term" value="F:xanthine transmembrane transporter activity"/>
    <property type="evidence" value="ECO:0007669"/>
    <property type="project" value="TreeGrafter"/>
</dbReference>
<feature type="transmembrane region" description="Helical" evidence="8">
    <location>
        <begin position="161"/>
        <end position="181"/>
    </location>
</feature>
<comment type="subcellular location">
    <subcellularLocation>
        <location evidence="1">Cell membrane</location>
        <topology evidence="1">Multi-pass membrane protein</topology>
    </subcellularLocation>
</comment>
<dbReference type="EMBL" id="KP125893">
    <property type="protein sequence ID" value="AKA86868.1"/>
    <property type="molecule type" value="Genomic_DNA"/>
</dbReference>
<evidence type="ECO:0000256" key="7">
    <source>
        <dbReference type="ARBA" id="ARBA00023136"/>
    </source>
</evidence>
<feature type="transmembrane region" description="Helical" evidence="8">
    <location>
        <begin position="79"/>
        <end position="96"/>
    </location>
</feature>
<proteinExistence type="inferred from homology"/>
<sequence>MNNHFVGIDEKPPFLSLLLMGIQHVLVLFSGLVAVPLVVGMALGLPSTDITVLVQGSLIVSGTGTLIQCLGLGHLGSRLPICMGSAFVFIAPSITVGSQMGIQAVFGASMVCGFVAWILSFFIGRVQKLIPPLVTGTIVSLIGIKLLPLGFTWLAGGHSELYGKPVCFLIGGVVLVALLVASQSRKGLLSSFSVIIAIMLGYVVSALLGILDLHHVQDASWVSFPDLLHFGWPTFSYSAIVIMMIAQLTAVLESIGNTYGTGAAVRREITHKHLSGAISVDGIGSIVAPLLNGFPLTCFAQNIGVISITRVASRYVVASAGVVLIALGLIPKFSALVAGMPAPVLGGASLIMFGSIVGSGVAQIKDSGPFDQRAAMVFSTSLALGLGFGLAPKDAFDAFSPSLAVLLESGVAIGGMAAIILNLVLPRSPEPSVS</sequence>
<keyword evidence="4" id="KW-1003">Cell membrane</keyword>
<accession>A0A0E3KAW9</accession>
<dbReference type="Pfam" id="PF00860">
    <property type="entry name" value="Xan_ur_permease"/>
    <property type="match status" value="1"/>
</dbReference>
<evidence type="ECO:0000256" key="4">
    <source>
        <dbReference type="ARBA" id="ARBA00022475"/>
    </source>
</evidence>
<keyword evidence="6 8" id="KW-1133">Transmembrane helix</keyword>
<feature type="transmembrane region" description="Helical" evidence="8">
    <location>
        <begin position="52"/>
        <end position="72"/>
    </location>
</feature>
<evidence type="ECO:0000256" key="8">
    <source>
        <dbReference type="SAM" id="Phobius"/>
    </source>
</evidence>
<evidence type="ECO:0000256" key="3">
    <source>
        <dbReference type="ARBA" id="ARBA00022448"/>
    </source>
</evidence>
<feature type="transmembrane region" description="Helical" evidence="8">
    <location>
        <begin position="403"/>
        <end position="425"/>
    </location>
</feature>
<evidence type="ECO:0000256" key="5">
    <source>
        <dbReference type="ARBA" id="ARBA00022692"/>
    </source>
</evidence>
<dbReference type="InterPro" id="IPR017588">
    <property type="entry name" value="UacT-like"/>
</dbReference>
<geneLocation type="plasmid" evidence="9">
    <name>pHS08204</name>
</geneLocation>
<name>A0A0E3KAW9_KLEPN</name>
<dbReference type="PROSITE" id="PS01116">
    <property type="entry name" value="XANTH_URACIL_PERMASE"/>
    <property type="match status" value="1"/>
</dbReference>